<dbReference type="EMBL" id="RSCL01000009">
    <property type="protein sequence ID" value="RUT05178.1"/>
    <property type="molecule type" value="Genomic_DNA"/>
</dbReference>
<evidence type="ECO:0000313" key="3">
    <source>
        <dbReference type="EMBL" id="RUT05178.1"/>
    </source>
</evidence>
<protein>
    <submittedName>
        <fullName evidence="3">ATPase</fullName>
    </submittedName>
</protein>
<reference evidence="3" key="2">
    <citation type="journal article" date="2019" name="Genome Biol. Evol.">
        <title>Day and night: Metabolic profiles and evolutionary relationships of six axenic non-marine cyanobacteria.</title>
        <authorList>
            <person name="Will S.E."/>
            <person name="Henke P."/>
            <person name="Boedeker C."/>
            <person name="Huang S."/>
            <person name="Brinkmann H."/>
            <person name="Rohde M."/>
            <person name="Jarek M."/>
            <person name="Friedl T."/>
            <person name="Seufert S."/>
            <person name="Schumacher M."/>
            <person name="Overmann J."/>
            <person name="Neumann-Schaal M."/>
            <person name="Petersen J."/>
        </authorList>
    </citation>
    <scope>NUCLEOTIDE SEQUENCE [LARGE SCALE GENOMIC DNA]</scope>
    <source>
        <strain evidence="3">PCC 7102</strain>
    </source>
</reference>
<dbReference type="Pfam" id="PF13304">
    <property type="entry name" value="AAA_21"/>
    <property type="match status" value="1"/>
</dbReference>
<feature type="coiled-coil region" evidence="1">
    <location>
        <begin position="120"/>
        <end position="154"/>
    </location>
</feature>
<keyword evidence="4" id="KW-1185">Reference proteome</keyword>
<dbReference type="InterPro" id="IPR027417">
    <property type="entry name" value="P-loop_NTPase"/>
</dbReference>
<evidence type="ECO:0000313" key="4">
    <source>
        <dbReference type="Proteomes" id="UP000271624"/>
    </source>
</evidence>
<dbReference type="SUPFAM" id="SSF52540">
    <property type="entry name" value="P-loop containing nucleoside triphosphate hydrolases"/>
    <property type="match status" value="1"/>
</dbReference>
<name>A0A3S1B5E6_9CYAN</name>
<proteinExistence type="predicted"/>
<dbReference type="PANTHER" id="PTHR32182:SF23">
    <property type="entry name" value="ATP BINDING PROTEIN"/>
    <property type="match status" value="1"/>
</dbReference>
<dbReference type="PANTHER" id="PTHR32182">
    <property type="entry name" value="DNA REPLICATION AND REPAIR PROTEIN RECF"/>
    <property type="match status" value="1"/>
</dbReference>
<comment type="caution">
    <text evidence="3">The sequence shown here is derived from an EMBL/GenBank/DDBJ whole genome shotgun (WGS) entry which is preliminary data.</text>
</comment>
<reference evidence="3" key="1">
    <citation type="submission" date="2018-12" db="EMBL/GenBank/DDBJ databases">
        <authorList>
            <person name="Will S."/>
            <person name="Neumann-Schaal M."/>
            <person name="Henke P."/>
        </authorList>
    </citation>
    <scope>NUCLEOTIDE SEQUENCE</scope>
    <source>
        <strain evidence="3">PCC 7102</strain>
    </source>
</reference>
<evidence type="ECO:0000256" key="1">
    <source>
        <dbReference type="SAM" id="Coils"/>
    </source>
</evidence>
<keyword evidence="1" id="KW-0175">Coiled coil</keyword>
<sequence>MKVRRLKIKNFRGLSDLELEFKVQEPMVLVGVNGVGKSSILDCLTILLSQFTGRLQDSLSMRFFDDKDIMNGRQSLECEITIVEGEREISWSLQKERPSSVRDVRSTGMKRLEAIKSILYDVNEEQLQALSQKRNELSKALQAVTVALDFIEEEGDNQTLPSLQAYVDELATGLSTSNINLPVIVSYPVNRAVLEMPLDMTQENIFSQVNAYDQALTGGRIDFKGFFEWFRNREDLENEQRRNNPDYRDIQLETARNAISSLQPDFTDLHVIRASLQMMVKKQGQELVVNQLSDGEKCLLALVGDLARRLATANPYLANPLLGDGVVLIDEIELHLHPKWQREIVPALKRTFPNCQFIVSTHSPQIVSHIKPDNIYIITATPDGVTLQQPENSFGRDSNQILEDLMGVSERPQQIKNGLSDLFKLIDQGNLETAKQLRQNLATQIGEDDPEFVRADVLIRRKEILNR</sequence>
<dbReference type="GO" id="GO:0016887">
    <property type="term" value="F:ATP hydrolysis activity"/>
    <property type="evidence" value="ECO:0007669"/>
    <property type="project" value="InterPro"/>
</dbReference>
<dbReference type="OrthoDB" id="9784297at2"/>
<organism evidence="3 4">
    <name type="scientific">Dulcicalothrix desertica PCC 7102</name>
    <dbReference type="NCBI Taxonomy" id="232991"/>
    <lineage>
        <taxon>Bacteria</taxon>
        <taxon>Bacillati</taxon>
        <taxon>Cyanobacteriota</taxon>
        <taxon>Cyanophyceae</taxon>
        <taxon>Nostocales</taxon>
        <taxon>Calotrichaceae</taxon>
        <taxon>Dulcicalothrix</taxon>
    </lineage>
</organism>
<dbReference type="GO" id="GO:0000731">
    <property type="term" value="P:DNA synthesis involved in DNA repair"/>
    <property type="evidence" value="ECO:0007669"/>
    <property type="project" value="TreeGrafter"/>
</dbReference>
<dbReference type="InterPro" id="IPR003959">
    <property type="entry name" value="ATPase_AAA_core"/>
</dbReference>
<feature type="domain" description="ATPase AAA-type core" evidence="2">
    <location>
        <begin position="27"/>
        <end position="368"/>
    </location>
</feature>
<dbReference type="GO" id="GO:0005524">
    <property type="term" value="F:ATP binding"/>
    <property type="evidence" value="ECO:0007669"/>
    <property type="project" value="InterPro"/>
</dbReference>
<dbReference type="GO" id="GO:0006302">
    <property type="term" value="P:double-strand break repair"/>
    <property type="evidence" value="ECO:0007669"/>
    <property type="project" value="TreeGrafter"/>
</dbReference>
<dbReference type="Proteomes" id="UP000271624">
    <property type="component" value="Unassembled WGS sequence"/>
</dbReference>
<gene>
    <name evidence="3" type="ORF">DSM106972_039990</name>
</gene>
<dbReference type="RefSeq" id="WP_127082423.1">
    <property type="nucleotide sequence ID" value="NZ_RSCL01000009.1"/>
</dbReference>
<dbReference type="AlphaFoldDB" id="A0A3S1B5E6"/>
<evidence type="ECO:0000259" key="2">
    <source>
        <dbReference type="Pfam" id="PF13304"/>
    </source>
</evidence>
<accession>A0A3S1B5E6</accession>
<dbReference type="Gene3D" id="3.40.50.300">
    <property type="entry name" value="P-loop containing nucleotide triphosphate hydrolases"/>
    <property type="match status" value="1"/>
</dbReference>